<gene>
    <name evidence="1" type="ORF">PI95_020720</name>
</gene>
<reference evidence="1 2" key="1">
    <citation type="journal article" date="2015" name="Genome Announc.">
        <title>Draft Genome Sequence of Cyanobacterium Hassallia byssoidea Strain VB512170, Isolated from Monuments in India.</title>
        <authorList>
            <person name="Singh D."/>
            <person name="Chandrababunaidu M.M."/>
            <person name="Panda A."/>
            <person name="Sen D."/>
            <person name="Bhattacharyya S."/>
            <person name="Adhikary S.P."/>
            <person name="Tripathy S."/>
        </authorList>
    </citation>
    <scope>NUCLEOTIDE SEQUENCE [LARGE SCALE GENOMIC DNA]</scope>
    <source>
        <strain evidence="1 2">VB512170</strain>
    </source>
</reference>
<proteinExistence type="predicted"/>
<accession>A0A846HBZ7</accession>
<sequence length="150" mass="17679">MRRLVTYIIIFLLSLSFITLWMPLNDTACNAEPFLTSKRQKFQVYASKVIVEPWLGEHHVYAIFMVPDKYKESPFFILTVKHVGSFCEKPFGNSQYYDDILAEPGTHLIRDYIRTRLALRLIFQGKYFQLHDKYNWSLTYPADNSAKVNN</sequence>
<keyword evidence="2" id="KW-1185">Reference proteome</keyword>
<evidence type="ECO:0000313" key="2">
    <source>
        <dbReference type="Proteomes" id="UP000031549"/>
    </source>
</evidence>
<dbReference type="Proteomes" id="UP000031549">
    <property type="component" value="Unassembled WGS sequence"/>
</dbReference>
<evidence type="ECO:0000313" key="1">
    <source>
        <dbReference type="EMBL" id="NEU74912.1"/>
    </source>
</evidence>
<name>A0A846HBZ7_9CYAN</name>
<comment type="caution">
    <text evidence="1">The sequence shown here is derived from an EMBL/GenBank/DDBJ whole genome shotgun (WGS) entry which is preliminary data.</text>
</comment>
<dbReference type="AlphaFoldDB" id="A0A846HBZ7"/>
<organism evidence="1 2">
    <name type="scientific">Hassallia byssoidea VB512170</name>
    <dbReference type="NCBI Taxonomy" id="1304833"/>
    <lineage>
        <taxon>Bacteria</taxon>
        <taxon>Bacillati</taxon>
        <taxon>Cyanobacteriota</taxon>
        <taxon>Cyanophyceae</taxon>
        <taxon>Nostocales</taxon>
        <taxon>Tolypothrichaceae</taxon>
        <taxon>Hassallia</taxon>
    </lineage>
</organism>
<dbReference type="EMBL" id="JTCM02000053">
    <property type="protein sequence ID" value="NEU74912.1"/>
    <property type="molecule type" value="Genomic_DNA"/>
</dbReference>
<protein>
    <submittedName>
        <fullName evidence="1">Uncharacterized protein</fullName>
    </submittedName>
</protein>